<comment type="caution">
    <text evidence="1">The sequence shown here is derived from an EMBL/GenBank/DDBJ whole genome shotgun (WGS) entry which is preliminary data.</text>
</comment>
<dbReference type="Proteomes" id="UP001276854">
    <property type="component" value="Unassembled WGS sequence"/>
</dbReference>
<dbReference type="EMBL" id="JAWONS010000099">
    <property type="protein sequence ID" value="MDW2796925.1"/>
    <property type="molecule type" value="Genomic_DNA"/>
</dbReference>
<organism evidence="1 2">
    <name type="scientific">Clostridium boliviensis</name>
    <dbReference type="NCBI Taxonomy" id="318465"/>
    <lineage>
        <taxon>Bacteria</taxon>
        <taxon>Bacillati</taxon>
        <taxon>Bacillota</taxon>
        <taxon>Clostridia</taxon>
        <taxon>Eubacteriales</taxon>
        <taxon>Clostridiaceae</taxon>
        <taxon>Clostridium</taxon>
    </lineage>
</organism>
<proteinExistence type="predicted"/>
<name>A0ABU4GH27_9CLOT</name>
<accession>A0ABU4GH27</accession>
<evidence type="ECO:0000313" key="1">
    <source>
        <dbReference type="EMBL" id="MDW2796925.1"/>
    </source>
</evidence>
<sequence>MSTFGIGMNAEAIDSGELKGKMYHIACKAWFTASCSLKPLSFKFEGDDGQIQTVSGITVRHSENKNYSGIPSKEYVCEAVIGGIRHEFKLVFYMEACKWVMILPNKA</sequence>
<reference evidence="1 2" key="1">
    <citation type="submission" date="2023-10" db="EMBL/GenBank/DDBJ databases">
        <title>A novel Glycoside Hydrolase 43-Like Enzyme from Clostrdium boliviensis is an Endo-xylanase, and a Candidate for Xylooligosaccharides Production from Different Xylan Substrates.</title>
        <authorList>
            <person name="Alvarez M.T."/>
            <person name="Rocabado-Villegas L.R."/>
            <person name="Salas-Veizaga D.M."/>
            <person name="Linares-Pasten J.A."/>
            <person name="Gudmundsdottir E.E."/>
            <person name="Hreggvidsson G.O."/>
            <person name="Adlercreutz P."/>
            <person name="Nordberg Karlsson E."/>
        </authorList>
    </citation>
    <scope>NUCLEOTIDE SEQUENCE [LARGE SCALE GENOMIC DNA]</scope>
    <source>
        <strain evidence="1 2">E-1</strain>
    </source>
</reference>
<keyword evidence="2" id="KW-1185">Reference proteome</keyword>
<protein>
    <submittedName>
        <fullName evidence="1">Uncharacterized protein</fullName>
    </submittedName>
</protein>
<gene>
    <name evidence="1" type="ORF">RZO55_04945</name>
</gene>
<dbReference type="RefSeq" id="WP_318063186.1">
    <property type="nucleotide sequence ID" value="NZ_JAWONS010000099.1"/>
</dbReference>
<evidence type="ECO:0000313" key="2">
    <source>
        <dbReference type="Proteomes" id="UP001276854"/>
    </source>
</evidence>